<organism evidence="2 3">
    <name type="scientific">Crotalaria pallida</name>
    <name type="common">Smooth rattlebox</name>
    <name type="synonym">Crotalaria striata</name>
    <dbReference type="NCBI Taxonomy" id="3830"/>
    <lineage>
        <taxon>Eukaryota</taxon>
        <taxon>Viridiplantae</taxon>
        <taxon>Streptophyta</taxon>
        <taxon>Embryophyta</taxon>
        <taxon>Tracheophyta</taxon>
        <taxon>Spermatophyta</taxon>
        <taxon>Magnoliopsida</taxon>
        <taxon>eudicotyledons</taxon>
        <taxon>Gunneridae</taxon>
        <taxon>Pentapetalae</taxon>
        <taxon>rosids</taxon>
        <taxon>fabids</taxon>
        <taxon>Fabales</taxon>
        <taxon>Fabaceae</taxon>
        <taxon>Papilionoideae</taxon>
        <taxon>50 kb inversion clade</taxon>
        <taxon>genistoids sensu lato</taxon>
        <taxon>core genistoids</taxon>
        <taxon>Crotalarieae</taxon>
        <taxon>Crotalaria</taxon>
    </lineage>
</organism>
<feature type="compositionally biased region" description="Basic residues" evidence="1">
    <location>
        <begin position="56"/>
        <end position="72"/>
    </location>
</feature>
<dbReference type="EMBL" id="JAYWIO010000003">
    <property type="protein sequence ID" value="KAK7274628.1"/>
    <property type="molecule type" value="Genomic_DNA"/>
</dbReference>
<evidence type="ECO:0000256" key="1">
    <source>
        <dbReference type="SAM" id="MobiDB-lite"/>
    </source>
</evidence>
<protein>
    <submittedName>
        <fullName evidence="2">Uncharacterized protein</fullName>
    </submittedName>
</protein>
<feature type="region of interest" description="Disordered" evidence="1">
    <location>
        <begin position="42"/>
        <end position="72"/>
    </location>
</feature>
<proteinExistence type="predicted"/>
<keyword evidence="3" id="KW-1185">Reference proteome</keyword>
<evidence type="ECO:0000313" key="3">
    <source>
        <dbReference type="Proteomes" id="UP001372338"/>
    </source>
</evidence>
<comment type="caution">
    <text evidence="2">The sequence shown here is derived from an EMBL/GenBank/DDBJ whole genome shotgun (WGS) entry which is preliminary data.</text>
</comment>
<evidence type="ECO:0000313" key="2">
    <source>
        <dbReference type="EMBL" id="KAK7274628.1"/>
    </source>
</evidence>
<reference evidence="2 3" key="1">
    <citation type="submission" date="2024-01" db="EMBL/GenBank/DDBJ databases">
        <title>The genomes of 5 underutilized Papilionoideae crops provide insights into root nodulation and disease resistanc.</title>
        <authorList>
            <person name="Yuan L."/>
        </authorList>
    </citation>
    <scope>NUCLEOTIDE SEQUENCE [LARGE SCALE GENOMIC DNA]</scope>
    <source>
        <strain evidence="2">ZHUSHIDOU_FW_LH</strain>
        <tissue evidence="2">Leaf</tissue>
    </source>
</reference>
<name>A0AAN9IBE9_CROPI</name>
<dbReference type="Proteomes" id="UP001372338">
    <property type="component" value="Unassembled WGS sequence"/>
</dbReference>
<dbReference type="AlphaFoldDB" id="A0AAN9IBE9"/>
<gene>
    <name evidence="2" type="ORF">RIF29_15724</name>
</gene>
<accession>A0AAN9IBE9</accession>
<sequence length="72" mass="8443">MKVYSGVKGVKAIQDLEVPISGIPHELCTRHQWNQADMFRNREKKDPSPMNLRFSHLLHLRLPNHKPSKKEE</sequence>